<keyword evidence="3" id="KW-1185">Reference proteome</keyword>
<proteinExistence type="predicted"/>
<name>A0A182E1R1_ONCOC</name>
<reference evidence="4" key="1">
    <citation type="submission" date="2016-06" db="UniProtKB">
        <authorList>
            <consortium name="WormBaseParasite"/>
        </authorList>
    </citation>
    <scope>IDENTIFICATION</scope>
</reference>
<gene>
    <name evidence="2" type="ORF">NOO_LOCUS1900</name>
</gene>
<evidence type="ECO:0000313" key="2">
    <source>
        <dbReference type="EMBL" id="VDK65153.1"/>
    </source>
</evidence>
<organism evidence="4">
    <name type="scientific">Onchocerca ochengi</name>
    <name type="common">Filarial nematode worm</name>
    <dbReference type="NCBI Taxonomy" id="42157"/>
    <lineage>
        <taxon>Eukaryota</taxon>
        <taxon>Metazoa</taxon>
        <taxon>Ecdysozoa</taxon>
        <taxon>Nematoda</taxon>
        <taxon>Chromadorea</taxon>
        <taxon>Rhabditida</taxon>
        <taxon>Spirurina</taxon>
        <taxon>Spiruromorpha</taxon>
        <taxon>Filarioidea</taxon>
        <taxon>Onchocercidae</taxon>
        <taxon>Onchocerca</taxon>
    </lineage>
</organism>
<dbReference type="WBParaSite" id="nOo.2.0.1.t01900-RA">
    <property type="protein sequence ID" value="nOo.2.0.1.t01900-RA"/>
    <property type="gene ID" value="nOo.2.0.1.g01900"/>
</dbReference>
<sequence>MRVERHAARVKNTRLRARRSCSAASDLLRSEENERDRLRVAGRLNEKQISVRNDSVFSNYATTIALHCGTTPADGYGLSPHLSIHLAKLNEEIAEKEEDYLALKHYISVKESIEHLNESELNENKEVERNENNISQKT</sequence>
<dbReference type="AlphaFoldDB" id="A0A182E1R1"/>
<evidence type="ECO:0000313" key="3">
    <source>
        <dbReference type="Proteomes" id="UP000271087"/>
    </source>
</evidence>
<keyword evidence="1" id="KW-0175">Coiled coil</keyword>
<protein>
    <submittedName>
        <fullName evidence="2 4">Uncharacterized protein</fullName>
    </submittedName>
</protein>
<dbReference type="Proteomes" id="UP000271087">
    <property type="component" value="Unassembled WGS sequence"/>
</dbReference>
<feature type="coiled-coil region" evidence="1">
    <location>
        <begin position="86"/>
        <end position="137"/>
    </location>
</feature>
<evidence type="ECO:0000256" key="1">
    <source>
        <dbReference type="SAM" id="Coils"/>
    </source>
</evidence>
<dbReference type="EMBL" id="UYRW01000266">
    <property type="protein sequence ID" value="VDK65153.1"/>
    <property type="molecule type" value="Genomic_DNA"/>
</dbReference>
<reference evidence="2 3" key="2">
    <citation type="submission" date="2018-08" db="EMBL/GenBank/DDBJ databases">
        <authorList>
            <person name="Laetsch R D."/>
            <person name="Stevens L."/>
            <person name="Kumar S."/>
            <person name="Blaxter L. M."/>
        </authorList>
    </citation>
    <scope>NUCLEOTIDE SEQUENCE [LARGE SCALE GENOMIC DNA]</scope>
</reference>
<evidence type="ECO:0000313" key="4">
    <source>
        <dbReference type="WBParaSite" id="nOo.2.0.1.t01900-RA"/>
    </source>
</evidence>
<accession>A0A182E1R1</accession>